<dbReference type="Gene3D" id="2.170.130.10">
    <property type="entry name" value="TonB-dependent receptor, plug domain"/>
    <property type="match status" value="1"/>
</dbReference>
<keyword evidence="13" id="KW-0675">Receptor</keyword>
<feature type="chain" id="PRO_5047030563" evidence="10">
    <location>
        <begin position="21"/>
        <end position="906"/>
    </location>
</feature>
<gene>
    <name evidence="13" type="ORF">ACFSJ3_10040</name>
</gene>
<evidence type="ECO:0000256" key="8">
    <source>
        <dbReference type="PROSITE-ProRule" id="PRU01360"/>
    </source>
</evidence>
<dbReference type="Gene3D" id="2.40.170.20">
    <property type="entry name" value="TonB-dependent receptor, beta-barrel domain"/>
    <property type="match status" value="1"/>
</dbReference>
<dbReference type="InterPro" id="IPR039426">
    <property type="entry name" value="TonB-dep_rcpt-like"/>
</dbReference>
<dbReference type="Pfam" id="PF00593">
    <property type="entry name" value="TonB_dep_Rec_b-barrel"/>
    <property type="match status" value="1"/>
</dbReference>
<name>A0ABW4XPF8_9GAMM</name>
<evidence type="ECO:0000256" key="3">
    <source>
        <dbReference type="ARBA" id="ARBA00022452"/>
    </source>
</evidence>
<keyword evidence="6 8" id="KW-0472">Membrane</keyword>
<dbReference type="PANTHER" id="PTHR47234:SF2">
    <property type="entry name" value="TONB-DEPENDENT RECEPTOR"/>
    <property type="match status" value="1"/>
</dbReference>
<keyword evidence="4 8" id="KW-0812">Transmembrane</keyword>
<comment type="similarity">
    <text evidence="8 9">Belongs to the TonB-dependent receptor family.</text>
</comment>
<evidence type="ECO:0000256" key="7">
    <source>
        <dbReference type="ARBA" id="ARBA00023237"/>
    </source>
</evidence>
<sequence length="906" mass="99546">MKKRLLSASAGLLLSPIALAVEQAVEDPNAEVERIQVTGSHLKGVDMEGALPVITISEEDIRTSGANTVIELINQLPQFGGGAGTFSTALSGAKQGDAPAGAAGISLRGLGTSSTLTLLNGRRMSVSSFANGNESFVDVNAIPLAAIERVEILTSGASAIYGADAVAGVVNFILRKDFEGFEISASYGDSDASSDDTKKNLNLAFGHVEDNWQMMATFDYFDRNALYDRDRSATAVEPRPSQQGIFPSFNDLWAMDTPEIGDFVEAACPEDQFGVGGFGEYCELNRNAYTATLPEMESYSSLITLDYTFDNGMVWFNEFVYSNKESSSNSEPAPFSGDDAPISYDHPNMPQELRDRFDEAGVDPAYPIFAWGRFPDARTVEVESDNYRVATGLRGELMDWEWQTSFLWGKNENTQKATAGIYHVEKFKAAVGGELCADGSIGCDPDVDGLWYNVFGGQTDNDPMVVDLLREEVPRDGESELMVLDFQASGEIYELPAGSVVMAFGAEYRTEEVEDNPSPLATAIAGDVPVFGFGSTEAEADRWAYAVFTEFAVPVTETLDLQLAARFDEYESFGSDVSPKVGFRYQPTDSLVLRGAWAQSFRAPSLAQVGAGITLSSGALPCSGEFQDNFCGGFDEDDGYLSEIYGNDDLEAETADSYDLGVIWSPTQELTFKVDYWKYKHEDLVGTDDEDLFRQALRGEVRVVSEFPDDPEDPDQVLADGEVGIITRDGTIGSPIEEIRLELVNFGFQETDGFDISAEYDLNTSEWGDFGFYLDATYLNSFEQKLSSGSDTEELAGGWRYPRWLANATMRWRFNDFLGSLRAEYTHSYDDDHDKSAVPEGRQVPSWTTFDLYLSYDITGNSYVSFNVDNLFDREPPVAYGSGANVDLVNHDSMGRYYTLGYTLKF</sequence>
<dbReference type="InterPro" id="IPR012910">
    <property type="entry name" value="Plug_dom"/>
</dbReference>
<evidence type="ECO:0000313" key="13">
    <source>
        <dbReference type="EMBL" id="MFD2096323.1"/>
    </source>
</evidence>
<feature type="signal peptide" evidence="10">
    <location>
        <begin position="1"/>
        <end position="20"/>
    </location>
</feature>
<evidence type="ECO:0000256" key="4">
    <source>
        <dbReference type="ARBA" id="ARBA00022692"/>
    </source>
</evidence>
<evidence type="ECO:0000256" key="9">
    <source>
        <dbReference type="RuleBase" id="RU003357"/>
    </source>
</evidence>
<accession>A0ABW4XPF8</accession>
<dbReference type="Pfam" id="PF07715">
    <property type="entry name" value="Plug"/>
    <property type="match status" value="1"/>
</dbReference>
<keyword evidence="14" id="KW-1185">Reference proteome</keyword>
<dbReference type="PROSITE" id="PS52016">
    <property type="entry name" value="TONB_DEPENDENT_REC_3"/>
    <property type="match status" value="1"/>
</dbReference>
<evidence type="ECO:0000256" key="6">
    <source>
        <dbReference type="ARBA" id="ARBA00023136"/>
    </source>
</evidence>
<dbReference type="InterPro" id="IPR036942">
    <property type="entry name" value="Beta-barrel_TonB_sf"/>
</dbReference>
<evidence type="ECO:0000313" key="14">
    <source>
        <dbReference type="Proteomes" id="UP001597380"/>
    </source>
</evidence>
<keyword evidence="3 8" id="KW-1134">Transmembrane beta strand</keyword>
<dbReference type="RefSeq" id="WP_345339295.1">
    <property type="nucleotide sequence ID" value="NZ_BAABLI010000008.1"/>
</dbReference>
<evidence type="ECO:0000259" key="12">
    <source>
        <dbReference type="Pfam" id="PF07715"/>
    </source>
</evidence>
<feature type="domain" description="TonB-dependent receptor plug" evidence="12">
    <location>
        <begin position="51"/>
        <end position="169"/>
    </location>
</feature>
<evidence type="ECO:0000256" key="2">
    <source>
        <dbReference type="ARBA" id="ARBA00022448"/>
    </source>
</evidence>
<evidence type="ECO:0000256" key="1">
    <source>
        <dbReference type="ARBA" id="ARBA00004571"/>
    </source>
</evidence>
<reference evidence="14" key="1">
    <citation type="journal article" date="2019" name="Int. J. Syst. Evol. Microbiol.">
        <title>The Global Catalogue of Microorganisms (GCM) 10K type strain sequencing project: providing services to taxonomists for standard genome sequencing and annotation.</title>
        <authorList>
            <consortium name="The Broad Institute Genomics Platform"/>
            <consortium name="The Broad Institute Genome Sequencing Center for Infectious Disease"/>
            <person name="Wu L."/>
            <person name="Ma J."/>
        </authorList>
    </citation>
    <scope>NUCLEOTIDE SEQUENCE [LARGE SCALE GENOMIC DNA]</scope>
    <source>
        <strain evidence="14">CGMCC 1.10992</strain>
    </source>
</reference>
<dbReference type="EMBL" id="JBHUHT010000012">
    <property type="protein sequence ID" value="MFD2096323.1"/>
    <property type="molecule type" value="Genomic_DNA"/>
</dbReference>
<keyword evidence="5 9" id="KW-0798">TonB box</keyword>
<dbReference type="CDD" id="cd01347">
    <property type="entry name" value="ligand_gated_channel"/>
    <property type="match status" value="1"/>
</dbReference>
<organism evidence="13 14">
    <name type="scientific">Corallincola platygyrae</name>
    <dbReference type="NCBI Taxonomy" id="1193278"/>
    <lineage>
        <taxon>Bacteria</taxon>
        <taxon>Pseudomonadati</taxon>
        <taxon>Pseudomonadota</taxon>
        <taxon>Gammaproteobacteria</taxon>
        <taxon>Alteromonadales</taxon>
        <taxon>Psychromonadaceae</taxon>
        <taxon>Corallincola</taxon>
    </lineage>
</organism>
<keyword evidence="2 8" id="KW-0813">Transport</keyword>
<dbReference type="InterPro" id="IPR000531">
    <property type="entry name" value="Beta-barrel_TonB"/>
</dbReference>
<evidence type="ECO:0000259" key="11">
    <source>
        <dbReference type="Pfam" id="PF00593"/>
    </source>
</evidence>
<evidence type="ECO:0000256" key="5">
    <source>
        <dbReference type="ARBA" id="ARBA00023077"/>
    </source>
</evidence>
<comment type="subcellular location">
    <subcellularLocation>
        <location evidence="1 8">Cell outer membrane</location>
        <topology evidence="1 8">Multi-pass membrane protein</topology>
    </subcellularLocation>
</comment>
<keyword evidence="7 8" id="KW-0998">Cell outer membrane</keyword>
<comment type="caution">
    <text evidence="13">The sequence shown here is derived from an EMBL/GenBank/DDBJ whole genome shotgun (WGS) entry which is preliminary data.</text>
</comment>
<proteinExistence type="inferred from homology"/>
<keyword evidence="10" id="KW-0732">Signal</keyword>
<evidence type="ECO:0000256" key="10">
    <source>
        <dbReference type="SAM" id="SignalP"/>
    </source>
</evidence>
<protein>
    <submittedName>
        <fullName evidence="13">TonB-dependent receptor plug domain-containing protein</fullName>
    </submittedName>
</protein>
<dbReference type="InterPro" id="IPR037066">
    <property type="entry name" value="Plug_dom_sf"/>
</dbReference>
<dbReference type="Proteomes" id="UP001597380">
    <property type="component" value="Unassembled WGS sequence"/>
</dbReference>
<dbReference type="SUPFAM" id="SSF56935">
    <property type="entry name" value="Porins"/>
    <property type="match status" value="1"/>
</dbReference>
<feature type="domain" description="TonB-dependent receptor-like beta-barrel" evidence="11">
    <location>
        <begin position="379"/>
        <end position="871"/>
    </location>
</feature>
<dbReference type="PANTHER" id="PTHR47234">
    <property type="match status" value="1"/>
</dbReference>